<feature type="chain" id="PRO_5046664030" description="Flagellar L-ring protein" evidence="8">
    <location>
        <begin position="26"/>
        <end position="227"/>
    </location>
</feature>
<evidence type="ECO:0000256" key="5">
    <source>
        <dbReference type="ARBA" id="ARBA00023143"/>
    </source>
</evidence>
<sequence length="227" mass="23574">MSRTTTRLAAAFLAMTMLATAPSPAAARKKHKPSGYEPTLPIAQPAQAQPATGGIFNVSAGYAPLYTGTRAARVGDPVTILLIESTTASKAVNSRNSKGGGLSITPPTAGPLAINPDALNLSSSSSFNGGGNAAQTSTLASTLSVTIAEVRPNGTALVRGEKKMLLSQGDEWVRFSGIIRLADIDQENSIPSSRVADAHIEYSGKGALQQSSKQGWLGRFFNMISPF</sequence>
<evidence type="ECO:0000313" key="9">
    <source>
        <dbReference type="EMBL" id="MCJ2186839.1"/>
    </source>
</evidence>
<evidence type="ECO:0000256" key="6">
    <source>
        <dbReference type="ARBA" id="ARBA00023237"/>
    </source>
</evidence>
<reference evidence="9 10" key="1">
    <citation type="submission" date="2022-04" db="EMBL/GenBank/DDBJ databases">
        <title>Identification of a novel bacterium isolated from mangrove sediments.</title>
        <authorList>
            <person name="Pan X."/>
        </authorList>
    </citation>
    <scope>NUCLEOTIDE SEQUENCE [LARGE SCALE GENOMIC DNA]</scope>
    <source>
        <strain evidence="9 10">B2638</strain>
    </source>
</reference>
<gene>
    <name evidence="7" type="primary">flgH</name>
    <name evidence="9" type="ORF">MTR66_08435</name>
</gene>
<comment type="similarity">
    <text evidence="2 7">Belongs to the FlgH family.</text>
</comment>
<protein>
    <recommendedName>
        <fullName evidence="7">Flagellar L-ring protein</fullName>
    </recommendedName>
    <alternativeName>
        <fullName evidence="7">Basal body L-ring protein</fullName>
    </alternativeName>
</protein>
<keyword evidence="9" id="KW-0282">Flagellum</keyword>
<dbReference type="InterPro" id="IPR000527">
    <property type="entry name" value="Flag_Lring"/>
</dbReference>
<dbReference type="PANTHER" id="PTHR34933">
    <property type="entry name" value="FLAGELLAR L-RING PROTEIN"/>
    <property type="match status" value="1"/>
</dbReference>
<dbReference type="HAMAP" id="MF_00415">
    <property type="entry name" value="FlgH"/>
    <property type="match status" value="1"/>
</dbReference>
<evidence type="ECO:0000313" key="10">
    <source>
        <dbReference type="Proteomes" id="UP001202281"/>
    </source>
</evidence>
<proteinExistence type="inferred from homology"/>
<dbReference type="RefSeq" id="WP_243919723.1">
    <property type="nucleotide sequence ID" value="NZ_JALHLG010000009.1"/>
</dbReference>
<keyword evidence="3 8" id="KW-0732">Signal</keyword>
<dbReference type="Proteomes" id="UP001202281">
    <property type="component" value="Unassembled WGS sequence"/>
</dbReference>
<dbReference type="PANTHER" id="PTHR34933:SF1">
    <property type="entry name" value="FLAGELLAR L-RING PROTEIN"/>
    <property type="match status" value="1"/>
</dbReference>
<keyword evidence="9" id="KW-0966">Cell projection</keyword>
<dbReference type="Pfam" id="PF02107">
    <property type="entry name" value="FlgH"/>
    <property type="match status" value="1"/>
</dbReference>
<dbReference type="PRINTS" id="PR01008">
    <property type="entry name" value="FLGLRINGFLGH"/>
</dbReference>
<keyword evidence="4 7" id="KW-0472">Membrane</keyword>
<comment type="subunit">
    <text evidence="7">The basal body constitutes a major portion of the flagellar organelle and consists of four rings (L,P,S, and M) mounted on a central rod.</text>
</comment>
<evidence type="ECO:0000256" key="7">
    <source>
        <dbReference type="HAMAP-Rule" id="MF_00415"/>
    </source>
</evidence>
<comment type="function">
    <text evidence="1 7">Assembles around the rod to form the L-ring and probably protects the motor/basal body from shearing forces during rotation.</text>
</comment>
<keyword evidence="6 7" id="KW-0998">Cell outer membrane</keyword>
<keyword evidence="9" id="KW-0969">Cilium</keyword>
<evidence type="ECO:0000256" key="4">
    <source>
        <dbReference type="ARBA" id="ARBA00023136"/>
    </source>
</evidence>
<comment type="caution">
    <text evidence="9">The sequence shown here is derived from an EMBL/GenBank/DDBJ whole genome shotgun (WGS) entry which is preliminary data.</text>
</comment>
<evidence type="ECO:0000256" key="2">
    <source>
        <dbReference type="ARBA" id="ARBA00006929"/>
    </source>
</evidence>
<evidence type="ECO:0000256" key="3">
    <source>
        <dbReference type="ARBA" id="ARBA00022729"/>
    </source>
</evidence>
<dbReference type="EMBL" id="JALHLG010000009">
    <property type="protein sequence ID" value="MCJ2186839.1"/>
    <property type="molecule type" value="Genomic_DNA"/>
</dbReference>
<organism evidence="9 10">
    <name type="scientific">Novosphingobium beihaiensis</name>
    <dbReference type="NCBI Taxonomy" id="2930389"/>
    <lineage>
        <taxon>Bacteria</taxon>
        <taxon>Pseudomonadati</taxon>
        <taxon>Pseudomonadota</taxon>
        <taxon>Alphaproteobacteria</taxon>
        <taxon>Sphingomonadales</taxon>
        <taxon>Sphingomonadaceae</taxon>
        <taxon>Novosphingobium</taxon>
    </lineage>
</organism>
<accession>A0ABT0BQ70</accession>
<evidence type="ECO:0000256" key="8">
    <source>
        <dbReference type="SAM" id="SignalP"/>
    </source>
</evidence>
<name>A0ABT0BQ70_9SPHN</name>
<comment type="subcellular location">
    <subcellularLocation>
        <location evidence="7">Cell outer membrane</location>
    </subcellularLocation>
    <subcellularLocation>
        <location evidence="7">Bacterial flagellum basal body</location>
    </subcellularLocation>
</comment>
<feature type="signal peptide" evidence="8">
    <location>
        <begin position="1"/>
        <end position="25"/>
    </location>
</feature>
<keyword evidence="5 7" id="KW-0975">Bacterial flagellum</keyword>
<keyword evidence="10" id="KW-1185">Reference proteome</keyword>
<evidence type="ECO:0000256" key="1">
    <source>
        <dbReference type="ARBA" id="ARBA00002591"/>
    </source>
</evidence>